<dbReference type="Gene3D" id="3.40.50.261">
    <property type="entry name" value="Succinyl-CoA synthetase domains"/>
    <property type="match status" value="2"/>
</dbReference>
<keyword evidence="8" id="KW-1185">Reference proteome</keyword>
<gene>
    <name evidence="7" type="ORF">AKJ43_00190</name>
</gene>
<accession>A0A133V8U9</accession>
<dbReference type="GO" id="GO:0043758">
    <property type="term" value="F:acetate-CoA ligase (ADP-forming) activity"/>
    <property type="evidence" value="ECO:0007669"/>
    <property type="project" value="UniProtKB-EC"/>
</dbReference>
<keyword evidence="4" id="KW-0547">Nucleotide-binding</keyword>
<dbReference type="PANTHER" id="PTHR43334">
    <property type="entry name" value="ACETATE--COA LIGASE [ADP-FORMING]"/>
    <property type="match status" value="1"/>
</dbReference>
<evidence type="ECO:0000313" key="8">
    <source>
        <dbReference type="Proteomes" id="UP000070400"/>
    </source>
</evidence>
<dbReference type="EC" id="6.2.1.13" evidence="2"/>
<evidence type="ECO:0000313" key="7">
    <source>
        <dbReference type="EMBL" id="KXB02856.1"/>
    </source>
</evidence>
<proteinExistence type="predicted"/>
<comment type="caution">
    <text evidence="7">The sequence shown here is derived from an EMBL/GenBank/DDBJ whole genome shotgun (WGS) entry which is preliminary data.</text>
</comment>
<comment type="catalytic activity">
    <reaction evidence="1">
        <text>acetate + ATP + CoA = acetyl-CoA + ADP + phosphate</text>
        <dbReference type="Rhea" id="RHEA:15081"/>
        <dbReference type="ChEBI" id="CHEBI:30089"/>
        <dbReference type="ChEBI" id="CHEBI:30616"/>
        <dbReference type="ChEBI" id="CHEBI:43474"/>
        <dbReference type="ChEBI" id="CHEBI:57287"/>
        <dbReference type="ChEBI" id="CHEBI:57288"/>
        <dbReference type="ChEBI" id="CHEBI:456216"/>
        <dbReference type="EC" id="6.2.1.13"/>
    </reaction>
</comment>
<evidence type="ECO:0000256" key="1">
    <source>
        <dbReference type="ARBA" id="ARBA00001619"/>
    </source>
</evidence>
<dbReference type="InterPro" id="IPR003781">
    <property type="entry name" value="CoA-bd"/>
</dbReference>
<dbReference type="Gene3D" id="3.40.50.720">
    <property type="entry name" value="NAD(P)-binding Rossmann-like Domain"/>
    <property type="match status" value="1"/>
</dbReference>
<evidence type="ECO:0000256" key="4">
    <source>
        <dbReference type="ARBA" id="ARBA00022741"/>
    </source>
</evidence>
<keyword evidence="3" id="KW-0436">Ligase</keyword>
<evidence type="ECO:0000256" key="2">
    <source>
        <dbReference type="ARBA" id="ARBA00012957"/>
    </source>
</evidence>
<dbReference type="AlphaFoldDB" id="A0A133V8U9"/>
<dbReference type="Proteomes" id="UP000070400">
    <property type="component" value="Unassembled WGS sequence"/>
</dbReference>
<dbReference type="GO" id="GO:0005524">
    <property type="term" value="F:ATP binding"/>
    <property type="evidence" value="ECO:0007669"/>
    <property type="project" value="UniProtKB-KW"/>
</dbReference>
<dbReference type="Pfam" id="PF13607">
    <property type="entry name" value="Succ_CoA_lig"/>
    <property type="match status" value="1"/>
</dbReference>
<dbReference type="InterPro" id="IPR032875">
    <property type="entry name" value="Succ_CoA_lig_flav_dom"/>
</dbReference>
<sequence length="442" mass="48070">MSLKKLFKPKSLAIIEASAEPDELGHLILKNIIDGGYKGEIYPVNPESEEILGLTCCPSIEELPENVEMAVVVTAAKDVPSTIKQCTKKGIENAVVMSGGFSEVGDEGKDLELELGKIIEEFNLRVLGPNCRGINNTVQNICASWPLITKKGPISIISESGSIGSTLESRASRDNIGISKFASLGNKIDVDESDLLRYFCKDRKTKVIALYIEGLKKGRKFLEAAEKAVKKNNVVMLKGGQSKRGSAAVTSHTNSSVGRYEVFKSVCKRVGILRVDDLDELYDVCKGIASLPKPKEKKTVIITNSGGAGILAVDAGEKLGLDLIDLPKKSVKRLNEKLPPGCILKNPLDLTSNASAEIYDTAIKVLARYKDVRCIVIIVRDSLPGIADVLKKRFERATIVPVMLEDGNVESEEKRKLQKAKIPVFSSPKRAMKILSLLPVAQ</sequence>
<feature type="domain" description="CoA-binding" evidence="6">
    <location>
        <begin position="6"/>
        <end position="101"/>
    </location>
</feature>
<dbReference type="SUPFAM" id="SSF51735">
    <property type="entry name" value="NAD(P)-binding Rossmann-fold domains"/>
    <property type="match status" value="1"/>
</dbReference>
<name>A0A133V8U9_9EURY</name>
<dbReference type="InterPro" id="IPR043938">
    <property type="entry name" value="Ligase_CoA_dom"/>
</dbReference>
<reference evidence="7 8" key="1">
    <citation type="journal article" date="2016" name="Sci. Rep.">
        <title>Metabolic traits of an uncultured archaeal lineage -MSBL1- from brine pools of the Red Sea.</title>
        <authorList>
            <person name="Mwirichia R."/>
            <person name="Alam I."/>
            <person name="Rashid M."/>
            <person name="Vinu M."/>
            <person name="Ba-Alawi W."/>
            <person name="Anthony Kamau A."/>
            <person name="Kamanda Ngugi D."/>
            <person name="Goker M."/>
            <person name="Klenk H.P."/>
            <person name="Bajic V."/>
            <person name="Stingl U."/>
        </authorList>
    </citation>
    <scope>NUCLEOTIDE SEQUENCE [LARGE SCALE GENOMIC DNA]</scope>
    <source>
        <strain evidence="7">SCGC-AAA261D19</strain>
    </source>
</reference>
<dbReference type="Pfam" id="PF19045">
    <property type="entry name" value="Ligase_CoA_2"/>
    <property type="match status" value="1"/>
</dbReference>
<dbReference type="EMBL" id="LHXX01000002">
    <property type="protein sequence ID" value="KXB02856.1"/>
    <property type="molecule type" value="Genomic_DNA"/>
</dbReference>
<evidence type="ECO:0000256" key="3">
    <source>
        <dbReference type="ARBA" id="ARBA00022598"/>
    </source>
</evidence>
<keyword evidence="5" id="KW-0067">ATP-binding</keyword>
<dbReference type="PANTHER" id="PTHR43334:SF1">
    <property type="entry name" value="3-HYDROXYPROPIONATE--COA LIGASE [ADP-FORMING]"/>
    <property type="match status" value="1"/>
</dbReference>
<dbReference type="InterPro" id="IPR016102">
    <property type="entry name" value="Succinyl-CoA_synth-like"/>
</dbReference>
<dbReference type="InterPro" id="IPR036291">
    <property type="entry name" value="NAD(P)-bd_dom_sf"/>
</dbReference>
<dbReference type="Pfam" id="PF13380">
    <property type="entry name" value="CoA_binding_2"/>
    <property type="match status" value="1"/>
</dbReference>
<evidence type="ECO:0000259" key="6">
    <source>
        <dbReference type="SMART" id="SM00881"/>
    </source>
</evidence>
<protein>
    <recommendedName>
        <fullName evidence="2">acetate--CoA ligase (ADP-forming)</fullName>
        <ecNumber evidence="2">6.2.1.13</ecNumber>
    </recommendedName>
</protein>
<dbReference type="SMART" id="SM00881">
    <property type="entry name" value="CoA_binding"/>
    <property type="match status" value="1"/>
</dbReference>
<dbReference type="InterPro" id="IPR051538">
    <property type="entry name" value="Acyl-CoA_Synth/Transferase"/>
</dbReference>
<organism evidence="7 8">
    <name type="scientific">candidate division MSBL1 archaeon SCGC-AAA261D19</name>
    <dbReference type="NCBI Taxonomy" id="1698273"/>
    <lineage>
        <taxon>Archaea</taxon>
        <taxon>Methanobacteriati</taxon>
        <taxon>Methanobacteriota</taxon>
        <taxon>candidate division MSBL1</taxon>
    </lineage>
</organism>
<evidence type="ECO:0000256" key="5">
    <source>
        <dbReference type="ARBA" id="ARBA00022840"/>
    </source>
</evidence>
<dbReference type="SUPFAM" id="SSF52210">
    <property type="entry name" value="Succinyl-CoA synthetase domains"/>
    <property type="match status" value="2"/>
</dbReference>